<organism evidence="2 3">
    <name type="scientific">Amycolatopsis minnesotensis</name>
    <dbReference type="NCBI Taxonomy" id="337894"/>
    <lineage>
        <taxon>Bacteria</taxon>
        <taxon>Bacillati</taxon>
        <taxon>Actinomycetota</taxon>
        <taxon>Actinomycetes</taxon>
        <taxon>Pseudonocardiales</taxon>
        <taxon>Pseudonocardiaceae</taxon>
        <taxon>Amycolatopsis</taxon>
    </lineage>
</organism>
<evidence type="ECO:0000313" key="3">
    <source>
        <dbReference type="Proteomes" id="UP001501116"/>
    </source>
</evidence>
<dbReference type="Proteomes" id="UP001501116">
    <property type="component" value="Unassembled WGS sequence"/>
</dbReference>
<dbReference type="EMBL" id="BAAANN010000012">
    <property type="protein sequence ID" value="GAA1960769.1"/>
    <property type="molecule type" value="Genomic_DNA"/>
</dbReference>
<reference evidence="3" key="1">
    <citation type="journal article" date="2019" name="Int. J. Syst. Evol. Microbiol.">
        <title>The Global Catalogue of Microorganisms (GCM) 10K type strain sequencing project: providing services to taxonomists for standard genome sequencing and annotation.</title>
        <authorList>
            <consortium name="The Broad Institute Genomics Platform"/>
            <consortium name="The Broad Institute Genome Sequencing Center for Infectious Disease"/>
            <person name="Wu L."/>
            <person name="Ma J."/>
        </authorList>
    </citation>
    <scope>NUCLEOTIDE SEQUENCE [LARGE SCALE GENOMIC DNA]</scope>
    <source>
        <strain evidence="3">JCM 14545</strain>
    </source>
</reference>
<feature type="transmembrane region" description="Helical" evidence="1">
    <location>
        <begin position="124"/>
        <end position="147"/>
    </location>
</feature>
<keyword evidence="3" id="KW-1185">Reference proteome</keyword>
<comment type="caution">
    <text evidence="2">The sequence shown here is derived from an EMBL/GenBank/DDBJ whole genome shotgun (WGS) entry which is preliminary data.</text>
</comment>
<feature type="transmembrane region" description="Helical" evidence="1">
    <location>
        <begin position="153"/>
        <end position="175"/>
    </location>
</feature>
<keyword evidence="1" id="KW-0812">Transmembrane</keyword>
<proteinExistence type="predicted"/>
<keyword evidence="1" id="KW-0472">Membrane</keyword>
<accession>A0ABP5CAL5</accession>
<feature type="transmembrane region" description="Helical" evidence="1">
    <location>
        <begin position="40"/>
        <end position="59"/>
    </location>
</feature>
<feature type="transmembrane region" description="Helical" evidence="1">
    <location>
        <begin position="92"/>
        <end position="112"/>
    </location>
</feature>
<feature type="transmembrane region" description="Helical" evidence="1">
    <location>
        <begin position="187"/>
        <end position="206"/>
    </location>
</feature>
<protein>
    <submittedName>
        <fullName evidence="2">Uncharacterized protein</fullName>
    </submittedName>
</protein>
<evidence type="ECO:0000313" key="2">
    <source>
        <dbReference type="EMBL" id="GAA1960769.1"/>
    </source>
</evidence>
<sequence>MHQGETADRGEHTHHHFEEGHDLFARTVTEPQGLSQVLKIAGTVVAPTTVLTALLFYFGRFHAYWFFHYFGVNSTVLGLSTQDYLVRSADGLFVPLAVLAAIGLAVLWLHRLVRRPSLGDAHPLLVRIVKTGALVLGLFLTCVGLLNMLRVPFLDFAIAVPPFSFAFGVLLLMYLSRKRATGSARTALAEWAAVFVLVSLSLFWFATDYSAAVGTGQARALEADLASEPGAVLYSERSLGLRVRGVTETPCRAAESAYKFRYDGLRLVLQSGDQYLFLPAGWHRAGGSAILIPRAAAVRLEFTTAAQRGAPVC</sequence>
<dbReference type="RefSeq" id="WP_344419012.1">
    <property type="nucleotide sequence ID" value="NZ_BAAANN010000012.1"/>
</dbReference>
<evidence type="ECO:0000256" key="1">
    <source>
        <dbReference type="SAM" id="Phobius"/>
    </source>
</evidence>
<gene>
    <name evidence="2" type="ORF">GCM10009754_34280</name>
</gene>
<keyword evidence="1" id="KW-1133">Transmembrane helix</keyword>
<name>A0ABP5CAL5_9PSEU</name>